<evidence type="ECO:0000313" key="10">
    <source>
        <dbReference type="EMBL" id="ACK42315.1"/>
    </source>
</evidence>
<dbReference type="GO" id="GO:0009279">
    <property type="term" value="C:cell outer membrane"/>
    <property type="evidence" value="ECO:0007669"/>
    <property type="project" value="UniProtKB-SubCell"/>
</dbReference>
<evidence type="ECO:0000256" key="8">
    <source>
        <dbReference type="RuleBase" id="RU004004"/>
    </source>
</evidence>
<feature type="domain" description="Secretin/TonB short N-terminal" evidence="9">
    <location>
        <begin position="760"/>
        <end position="808"/>
    </location>
</feature>
<dbReference type="PANTHER" id="PTHR30332">
    <property type="entry name" value="PROBABLE GENERAL SECRETION PATHWAY PROTEIN D"/>
    <property type="match status" value="1"/>
</dbReference>
<evidence type="ECO:0000256" key="1">
    <source>
        <dbReference type="ARBA" id="ARBA00004370"/>
    </source>
</evidence>
<dbReference type="KEGG" id="dtu:Dtur_1035"/>
<dbReference type="Pfam" id="PF03958">
    <property type="entry name" value="Secretin_N"/>
    <property type="match status" value="2"/>
</dbReference>
<evidence type="ECO:0000256" key="6">
    <source>
        <dbReference type="ARBA" id="ARBA00023237"/>
    </source>
</evidence>
<sequence length="1421" mass="157810">MIFKKGKDLVFYCVILVFLFTLLYAQTGNLSLVGVQVDEVGASFNIGFYFSPASSAPKFDIQQKDNKLVITFFNTNIKMPSKSIDINKAFLTNIELVQSGSNAVANINFVGIIPTYVYNSGLGTLKLVLNPSTSTVSAISSTEPSTKTAEVNLLSVNIDKNYRPNLIILNFSDNVPEYKVSLLKNPLRLVIDVNNTINKVATKSISVNSSPILDVRVSQFTIKPYVTRIVVDLKTSYPQLLVKDYQNKLYIGTSEVLAKVVPASQKVVAEIPKTEEAPKVTEVKTTTMEEKPIEKPQETVSKPVEVKDKFQQRISVSFDRAEIRDVLKAMGQLVGLNIITDIGVQGRISVYLKDIPFKDAFYALLASSDLGYIQQGEIIIVANLDKLQKIESRDLMTKVYQLKYFESQKAKDILSKISKTAIFDSDDSRNWLIVSAPPSEFAKIENTIKTLDIPSESIAGAKNLGKVILEKSEDTYLVTLTAKGDDIKDILQEIVQKSGKNIIFSKDVSGGVYLTLNRVPLDRAVDLIVRSTGYIYEVREGGVILVSAPKAEGVPSPIIEIKELVKVEKIGDVFYVTASLKKSDIRDVLQEIASKTDLNFIIDPKVSGTVDLFVNKVPLDEVLTIIQRLANFDMEKVGKTYYIKPKEVQTATVPQIISTKLYVLRYITLQDILRVGGSLVKNLSLSYDDKTKLLIAQGKEDDLKVLDDLISRIDVEKKEAVVAKELLTVEREGDKVYVSCDLRSADIREVLRELGKKADINFVIDQKVTGQIDLYLNRVELPEVLNIIQRVGKLSITTEDKVTYVKPYEEKVTVPVEVAKTKIYALKYITLSDIERVGGSLVKNLSLSYDDKTKLLIAQGKEDDLKVLDDLISRIDVEKKEAVVAKELLTVEREGDKVYVSCDLRSADIREVLRELGKKADINFVIDQKVTGQIDLYLNRVELPEVLNIIQKVGKLSITTEDKVTYVKPYEEKVTVPVEVAKTKIYALKYITLSDIERVGGSLVKNLSLSYDDKTKLLIAQGKEDDLKVLDDLISRIDVEKKEAVVAKELLTVEREGDKVYVSCDLRSADIREVLRELGKKADINFVIDQKVTGQIDLYLNRVELPETLEILSRITNISFEKVGSATFVKPLNTTVTTAKEGTPTVTKEYKLKYISLDTLKSVVSGIAKDVSFYYDQTSGLLLVQGPADQVSSVESMIAKLDKPTPQVKIDVQVIEVSRENVKDIGIEWSTGSISTGLQITANLGWQDLRVSIVNPGQISANIRALETQNKARILAQPSMTTLSGKATRIMIGDRVPLISYDAQGNRQVSFVDVGIILNVTPTVNADGTITANINPQVSTIQGYVSDVPIISTREAQTIVNLKNGETLALGGLLRQEEIDSMSKVPLLGDIPILGELFKARKTQKVERELIILITPKLIEQ</sequence>
<dbReference type="InterPro" id="IPR005644">
    <property type="entry name" value="NolW-like"/>
</dbReference>
<keyword evidence="3" id="KW-0812">Transmembrane</keyword>
<dbReference type="InterPro" id="IPR021731">
    <property type="entry name" value="AMIN_dom"/>
</dbReference>
<name>B8E238_DICTD</name>
<dbReference type="InterPro" id="IPR001775">
    <property type="entry name" value="GspD/PilQ"/>
</dbReference>
<proteinExistence type="inferred from homology"/>
<reference evidence="11" key="1">
    <citation type="journal article" date="2016" name="Front. Microbiol.">
        <title>The complete genome sequence of hyperthermophile Dictyoglomus turgidum DSM 6724 reveals a specialized carbohydrate fermentor.</title>
        <authorList>
            <person name="Brumm P.J."/>
            <person name="Gowda K."/>
            <person name="Robb F.T."/>
            <person name="Mead D.A."/>
        </authorList>
    </citation>
    <scope>NUCLEOTIDE SEQUENCE [LARGE SCALE GENOMIC DNA]</scope>
    <source>
        <strain evidence="11">DSM 6724 / Z-1310</strain>
    </source>
</reference>
<evidence type="ECO:0000256" key="3">
    <source>
        <dbReference type="ARBA" id="ARBA00022692"/>
    </source>
</evidence>
<dbReference type="PANTHER" id="PTHR30332:SF17">
    <property type="entry name" value="TYPE IV PILIATION SYSTEM PROTEIN DR_0774-RELATED"/>
    <property type="match status" value="1"/>
</dbReference>
<dbReference type="PRINTS" id="PR00811">
    <property type="entry name" value="BCTERIALGSPD"/>
</dbReference>
<dbReference type="eggNOG" id="COG4796">
    <property type="taxonomic scope" value="Bacteria"/>
</dbReference>
<comment type="subcellular location">
    <subcellularLocation>
        <location evidence="8">Cell outer membrane</location>
    </subcellularLocation>
    <subcellularLocation>
        <location evidence="1">Membrane</location>
    </subcellularLocation>
</comment>
<gene>
    <name evidence="10" type="ordered locus">Dtur_1035</name>
</gene>
<dbReference type="Proteomes" id="UP000007719">
    <property type="component" value="Chromosome"/>
</dbReference>
<feature type="domain" description="Secretin/TonB short N-terminal" evidence="9">
    <location>
        <begin position="500"/>
        <end position="549"/>
    </location>
</feature>
<dbReference type="EMBL" id="CP001251">
    <property type="protein sequence ID" value="ACK42315.1"/>
    <property type="molecule type" value="Genomic_DNA"/>
</dbReference>
<dbReference type="Pfam" id="PF11741">
    <property type="entry name" value="AMIN"/>
    <property type="match status" value="1"/>
</dbReference>
<dbReference type="OrthoDB" id="9779724at2"/>
<dbReference type="InParanoid" id="B8E238"/>
<dbReference type="PROSITE" id="PS00875">
    <property type="entry name" value="T2SP_D"/>
    <property type="match status" value="1"/>
</dbReference>
<accession>B8E238</accession>
<dbReference type="InterPro" id="IPR038591">
    <property type="entry name" value="NolW-like_sf"/>
</dbReference>
<comment type="similarity">
    <text evidence="7">Belongs to the bacterial secretin family.</text>
</comment>
<feature type="domain" description="Secretin/TonB short N-terminal" evidence="9">
    <location>
        <begin position="1084"/>
        <end position="1132"/>
    </location>
</feature>
<evidence type="ECO:0000313" key="11">
    <source>
        <dbReference type="Proteomes" id="UP000007719"/>
    </source>
</evidence>
<dbReference type="Pfam" id="PF21305">
    <property type="entry name" value="type_II_gspD_N0"/>
    <property type="match status" value="1"/>
</dbReference>
<evidence type="ECO:0000256" key="7">
    <source>
        <dbReference type="RuleBase" id="RU004003"/>
    </source>
</evidence>
<keyword evidence="4" id="KW-0732">Signal</keyword>
<dbReference type="STRING" id="515635.Dtur_1035"/>
<dbReference type="Gene3D" id="3.30.1370.120">
    <property type="match status" value="2"/>
</dbReference>
<dbReference type="EnsemblBacteria" id="ACK42315">
    <property type="protein sequence ID" value="ACK42315"/>
    <property type="gene ID" value="Dtur_1035"/>
</dbReference>
<dbReference type="SMART" id="SM00965">
    <property type="entry name" value="STN"/>
    <property type="match status" value="6"/>
</dbReference>
<dbReference type="GO" id="GO:0009306">
    <property type="term" value="P:protein secretion"/>
    <property type="evidence" value="ECO:0000318"/>
    <property type="project" value="GO_Central"/>
</dbReference>
<dbReference type="GO" id="GO:0015627">
    <property type="term" value="C:type II protein secretion system complex"/>
    <property type="evidence" value="ECO:0000318"/>
    <property type="project" value="GO_Central"/>
</dbReference>
<dbReference type="Gene3D" id="2.60.40.3500">
    <property type="match status" value="1"/>
</dbReference>
<feature type="domain" description="Secretin/TonB short N-terminal" evidence="9">
    <location>
        <begin position="922"/>
        <end position="970"/>
    </location>
</feature>
<organism evidence="10 11">
    <name type="scientific">Dictyoglomus turgidum (strain DSM 6724 / Z-1310)</name>
    <dbReference type="NCBI Taxonomy" id="515635"/>
    <lineage>
        <taxon>Bacteria</taxon>
        <taxon>Pseudomonadati</taxon>
        <taxon>Dictyoglomota</taxon>
        <taxon>Dictyoglomia</taxon>
        <taxon>Dictyoglomales</taxon>
        <taxon>Dictyoglomaceae</taxon>
        <taxon>Dictyoglomus</taxon>
    </lineage>
</organism>
<evidence type="ECO:0000259" key="9">
    <source>
        <dbReference type="SMART" id="SM00965"/>
    </source>
</evidence>
<keyword evidence="2 8" id="KW-0813">Transport</keyword>
<dbReference type="InterPro" id="IPR011662">
    <property type="entry name" value="Secretin/TonB_short_N"/>
</dbReference>
<dbReference type="HOGENOM" id="CLU_253040_0_0_0"/>
<dbReference type="InterPro" id="IPR050810">
    <property type="entry name" value="Bact_Secretion_Sys_Channel"/>
</dbReference>
<evidence type="ECO:0000256" key="2">
    <source>
        <dbReference type="ARBA" id="ARBA00022448"/>
    </source>
</evidence>
<protein>
    <submittedName>
        <fullName evidence="10">Type II and III secretion system protein</fullName>
    </submittedName>
</protein>
<evidence type="ECO:0000256" key="5">
    <source>
        <dbReference type="ARBA" id="ARBA00023136"/>
    </source>
</evidence>
<keyword evidence="5" id="KW-0472">Membrane</keyword>
<evidence type="ECO:0000256" key="4">
    <source>
        <dbReference type="ARBA" id="ARBA00022729"/>
    </source>
</evidence>
<dbReference type="Pfam" id="PF00263">
    <property type="entry name" value="Secretin"/>
    <property type="match status" value="1"/>
</dbReference>
<keyword evidence="6" id="KW-0998">Cell outer membrane</keyword>
<dbReference type="InterPro" id="IPR049371">
    <property type="entry name" value="GspD-like_N0"/>
</dbReference>
<feature type="domain" description="Secretin/TonB short N-terminal" evidence="9">
    <location>
        <begin position="598"/>
        <end position="646"/>
    </location>
</feature>
<dbReference type="Gene3D" id="3.30.1370.130">
    <property type="match status" value="6"/>
</dbReference>
<keyword evidence="11" id="KW-1185">Reference proteome</keyword>
<dbReference type="InterPro" id="IPR004845">
    <property type="entry name" value="T2SS_GspD_CS"/>
</dbReference>
<feature type="domain" description="Secretin/TonB short N-terminal" evidence="9">
    <location>
        <begin position="336"/>
        <end position="384"/>
    </location>
</feature>
<dbReference type="InterPro" id="IPR004846">
    <property type="entry name" value="T2SS/T3SS_dom"/>
</dbReference>
<dbReference type="PATRIC" id="fig|515635.4.peg.1072"/>